<evidence type="ECO:0000313" key="1">
    <source>
        <dbReference type="EMBL" id="GAT27268.1"/>
    </source>
</evidence>
<dbReference type="EMBL" id="BCWF01000021">
    <property type="protein sequence ID" value="GAT27268.1"/>
    <property type="molecule type" value="Genomic_DNA"/>
</dbReference>
<keyword evidence="1" id="KW-0347">Helicase</keyword>
<dbReference type="AlphaFoldDB" id="A0A146FNN6"/>
<accession>A0A146FNN6</accession>
<dbReference type="GO" id="GO:0004386">
    <property type="term" value="F:helicase activity"/>
    <property type="evidence" value="ECO:0007669"/>
    <property type="project" value="UniProtKB-KW"/>
</dbReference>
<keyword evidence="1" id="KW-0067">ATP-binding</keyword>
<evidence type="ECO:0000313" key="2">
    <source>
        <dbReference type="Proteomes" id="UP000075230"/>
    </source>
</evidence>
<gene>
    <name evidence="1" type="ORF">RIB2604_02109560</name>
</gene>
<protein>
    <submittedName>
        <fullName evidence="1">RecQ family helicase MusN</fullName>
    </submittedName>
</protein>
<keyword evidence="1" id="KW-0547">Nucleotide-binding</keyword>
<sequence>MLELPRYKNKGTPLLTNWADTFVSLIATRTAIEL</sequence>
<reference evidence="2" key="2">
    <citation type="submission" date="2016-02" db="EMBL/GenBank/DDBJ databases">
        <title>Genome sequencing of Aspergillus luchuensis NBRC 4314.</title>
        <authorList>
            <person name="Yamada O."/>
        </authorList>
    </citation>
    <scope>NUCLEOTIDE SEQUENCE [LARGE SCALE GENOMIC DNA]</scope>
    <source>
        <strain evidence="2">RIB 2604</strain>
    </source>
</reference>
<name>A0A146FNN6_ASPKA</name>
<proteinExistence type="predicted"/>
<dbReference type="Proteomes" id="UP000075230">
    <property type="component" value="Unassembled WGS sequence"/>
</dbReference>
<reference evidence="1 2" key="1">
    <citation type="journal article" date="2016" name="DNA Res.">
        <title>Genome sequence of Aspergillus luchuensis NBRC 4314.</title>
        <authorList>
            <person name="Yamada O."/>
            <person name="Machida M."/>
            <person name="Hosoyama A."/>
            <person name="Goto M."/>
            <person name="Takahashi T."/>
            <person name="Futagami T."/>
            <person name="Yamagata Y."/>
            <person name="Takeuchi M."/>
            <person name="Kobayashi T."/>
            <person name="Koike H."/>
            <person name="Abe K."/>
            <person name="Asai K."/>
            <person name="Arita M."/>
            <person name="Fujita N."/>
            <person name="Fukuda K."/>
            <person name="Higa K."/>
            <person name="Horikawa H."/>
            <person name="Ishikawa T."/>
            <person name="Jinno K."/>
            <person name="Kato Y."/>
            <person name="Kirimura K."/>
            <person name="Mizutani O."/>
            <person name="Nakasone K."/>
            <person name="Sano M."/>
            <person name="Shiraishi Y."/>
            <person name="Tsukahara M."/>
            <person name="Gomi K."/>
        </authorList>
    </citation>
    <scope>NUCLEOTIDE SEQUENCE [LARGE SCALE GENOMIC DNA]</scope>
    <source>
        <strain evidence="1 2">RIB 2604</strain>
    </source>
</reference>
<organism evidence="1 2">
    <name type="scientific">Aspergillus kawachii</name>
    <name type="common">White koji mold</name>
    <name type="synonym">Aspergillus awamori var. kawachi</name>
    <dbReference type="NCBI Taxonomy" id="1069201"/>
    <lineage>
        <taxon>Eukaryota</taxon>
        <taxon>Fungi</taxon>
        <taxon>Dikarya</taxon>
        <taxon>Ascomycota</taxon>
        <taxon>Pezizomycotina</taxon>
        <taxon>Eurotiomycetes</taxon>
        <taxon>Eurotiomycetidae</taxon>
        <taxon>Eurotiales</taxon>
        <taxon>Aspergillaceae</taxon>
        <taxon>Aspergillus</taxon>
        <taxon>Aspergillus subgen. Circumdati</taxon>
    </lineage>
</organism>
<keyword evidence="1" id="KW-0378">Hydrolase</keyword>
<comment type="caution">
    <text evidence="1">The sequence shown here is derived from an EMBL/GenBank/DDBJ whole genome shotgun (WGS) entry which is preliminary data.</text>
</comment>